<keyword evidence="4 7" id="KW-0812">Transmembrane</keyword>
<feature type="transmembrane region" description="Helical" evidence="7">
    <location>
        <begin position="192"/>
        <end position="213"/>
    </location>
</feature>
<evidence type="ECO:0000256" key="5">
    <source>
        <dbReference type="ARBA" id="ARBA00022989"/>
    </source>
</evidence>
<feature type="transmembrane region" description="Helical" evidence="7">
    <location>
        <begin position="371"/>
        <end position="387"/>
    </location>
</feature>
<dbReference type="SUPFAM" id="SSF103473">
    <property type="entry name" value="MFS general substrate transporter"/>
    <property type="match status" value="1"/>
</dbReference>
<sequence>MLIVFRIADDPQQAGLLTTAAAGIFILPFFVFSAFAGNLADSFEKTALIRQIKLAEIVIMLFGGWALLSENLWALFVLLFLMGAQSAFFGPLKYAILPEHLAEHELTQGNAWLSGSTFLAILLGTLLGGWVILTENGVLFMAGLVIFMAFLGYFASLKIPVSHLRPEPIKPPFKLFKLTHQEVSAARNHAQAFLAVMAISWFWFLGAAYLSQIPVLVKALGGDESVVLAFLVTFTVGIALGAFLVNRWVPKFSALSALRYHGVLLASLSVFIALSSGLMATISLPEPASLQTASVFFSDWIAVLIWLTFLAIPVLGGIYIVPLYTHLQTHSPEYFRGRMIAVNNIINALLMVLSSLFFLLCYGLGLDLITIFYVIAGLNVLVAMALHRHWQCLARLPIVEVEV</sequence>
<feature type="transmembrane region" description="Helical" evidence="7">
    <location>
        <begin position="300"/>
        <end position="324"/>
    </location>
</feature>
<dbReference type="RefSeq" id="WP_243831456.1">
    <property type="nucleotide sequence ID" value="NZ_AP021888.1"/>
</dbReference>
<feature type="transmembrane region" description="Helical" evidence="7">
    <location>
        <begin position="138"/>
        <end position="155"/>
    </location>
</feature>
<feature type="transmembrane region" description="Helical" evidence="7">
    <location>
        <begin position="225"/>
        <end position="245"/>
    </location>
</feature>
<evidence type="ECO:0000256" key="4">
    <source>
        <dbReference type="ARBA" id="ARBA00022692"/>
    </source>
</evidence>
<evidence type="ECO:0000256" key="6">
    <source>
        <dbReference type="ARBA" id="ARBA00023136"/>
    </source>
</evidence>
<evidence type="ECO:0000256" key="1">
    <source>
        <dbReference type="ARBA" id="ARBA00004651"/>
    </source>
</evidence>
<evidence type="ECO:0008006" key="10">
    <source>
        <dbReference type="Google" id="ProtNLM"/>
    </source>
</evidence>
<comment type="subcellular location">
    <subcellularLocation>
        <location evidence="1">Cell membrane</location>
        <topology evidence="1">Multi-pass membrane protein</topology>
    </subcellularLocation>
</comment>
<dbReference type="AlphaFoldDB" id="A0A6F8PJP6"/>
<evidence type="ECO:0000256" key="7">
    <source>
        <dbReference type="SAM" id="Phobius"/>
    </source>
</evidence>
<feature type="transmembrane region" description="Helical" evidence="7">
    <location>
        <begin position="20"/>
        <end position="40"/>
    </location>
</feature>
<feature type="transmembrane region" description="Helical" evidence="7">
    <location>
        <begin position="52"/>
        <end position="68"/>
    </location>
</feature>
<feature type="transmembrane region" description="Helical" evidence="7">
    <location>
        <begin position="74"/>
        <end position="97"/>
    </location>
</feature>
<dbReference type="GO" id="GO:0022857">
    <property type="term" value="F:transmembrane transporter activity"/>
    <property type="evidence" value="ECO:0007669"/>
    <property type="project" value="InterPro"/>
</dbReference>
<accession>A0A6F8PJP6</accession>
<feature type="transmembrane region" description="Helical" evidence="7">
    <location>
        <begin position="257"/>
        <end position="280"/>
    </location>
</feature>
<dbReference type="PANTHER" id="PTHR43266:SF2">
    <property type="entry name" value="MAJOR FACILITATOR SUPERFAMILY (MFS) PROFILE DOMAIN-CONTAINING PROTEIN"/>
    <property type="match status" value="1"/>
</dbReference>
<feature type="transmembrane region" description="Helical" evidence="7">
    <location>
        <begin position="109"/>
        <end position="132"/>
    </location>
</feature>
<dbReference type="EMBL" id="AP021888">
    <property type="protein sequence ID" value="BBP42284.1"/>
    <property type="molecule type" value="Genomic_DNA"/>
</dbReference>
<keyword evidence="3" id="KW-1003">Cell membrane</keyword>
<gene>
    <name evidence="8" type="ORF">THMIRHAT_00300</name>
</gene>
<evidence type="ECO:0000256" key="2">
    <source>
        <dbReference type="ARBA" id="ARBA00022448"/>
    </source>
</evidence>
<dbReference type="Pfam" id="PF07690">
    <property type="entry name" value="MFS_1"/>
    <property type="match status" value="1"/>
</dbReference>
<feature type="transmembrane region" description="Helical" evidence="7">
    <location>
        <begin position="345"/>
        <end position="365"/>
    </location>
</feature>
<dbReference type="Gene3D" id="1.20.1250.20">
    <property type="entry name" value="MFS general substrate transporter like domains"/>
    <property type="match status" value="1"/>
</dbReference>
<dbReference type="CDD" id="cd06173">
    <property type="entry name" value="MFS_MefA_like"/>
    <property type="match status" value="1"/>
</dbReference>
<protein>
    <recommendedName>
        <fullName evidence="10">MFS transporter</fullName>
    </recommendedName>
</protein>
<evidence type="ECO:0000313" key="8">
    <source>
        <dbReference type="EMBL" id="BBP42284.1"/>
    </source>
</evidence>
<organism evidence="8 9">
    <name type="scientific">Thiosulfativibrio zosterae</name>
    <dbReference type="NCBI Taxonomy" id="2675053"/>
    <lineage>
        <taxon>Bacteria</taxon>
        <taxon>Pseudomonadati</taxon>
        <taxon>Pseudomonadota</taxon>
        <taxon>Gammaproteobacteria</taxon>
        <taxon>Thiotrichales</taxon>
        <taxon>Piscirickettsiaceae</taxon>
        <taxon>Thiosulfativibrio</taxon>
    </lineage>
</organism>
<dbReference type="InterPro" id="IPR011701">
    <property type="entry name" value="MFS"/>
</dbReference>
<keyword evidence="6 7" id="KW-0472">Membrane</keyword>
<dbReference type="PANTHER" id="PTHR43266">
    <property type="entry name" value="MACROLIDE-EFFLUX PROTEIN"/>
    <property type="match status" value="1"/>
</dbReference>
<keyword evidence="9" id="KW-1185">Reference proteome</keyword>
<keyword evidence="2" id="KW-0813">Transport</keyword>
<dbReference type="GO" id="GO:0005886">
    <property type="term" value="C:plasma membrane"/>
    <property type="evidence" value="ECO:0007669"/>
    <property type="project" value="UniProtKB-SubCell"/>
</dbReference>
<name>A0A6F8PJP6_9GAMM</name>
<reference evidence="9" key="1">
    <citation type="submission" date="2019-11" db="EMBL/GenBank/DDBJ databases">
        <title>Isolation and characterization of two novel species in the genus Thiomicrorhabdus.</title>
        <authorList>
            <person name="Mochizuki J."/>
            <person name="Kojima H."/>
            <person name="Fukui M."/>
        </authorList>
    </citation>
    <scope>NUCLEOTIDE SEQUENCE [LARGE SCALE GENOMIC DNA]</scope>
    <source>
        <strain evidence="9">AkT22</strain>
    </source>
</reference>
<dbReference type="Proteomes" id="UP000501466">
    <property type="component" value="Chromosome"/>
</dbReference>
<keyword evidence="5 7" id="KW-1133">Transmembrane helix</keyword>
<proteinExistence type="predicted"/>
<evidence type="ECO:0000313" key="9">
    <source>
        <dbReference type="Proteomes" id="UP000501466"/>
    </source>
</evidence>
<dbReference type="InterPro" id="IPR036259">
    <property type="entry name" value="MFS_trans_sf"/>
</dbReference>
<dbReference type="KEGG" id="tzo:THMIRHAT_00300"/>
<evidence type="ECO:0000256" key="3">
    <source>
        <dbReference type="ARBA" id="ARBA00022475"/>
    </source>
</evidence>